<keyword evidence="3" id="KW-1185">Reference proteome</keyword>
<dbReference type="Proteomes" id="UP001474421">
    <property type="component" value="Unassembled WGS sequence"/>
</dbReference>
<protein>
    <submittedName>
        <fullName evidence="2">Beta-defensin-like</fullName>
    </submittedName>
</protein>
<sequence>MKILYLLFAFLFLAFLSEPGNAQRRCRRLGGRCHFRRCPFETFDIGKQDCGLLQKCCRQESGK</sequence>
<proteinExistence type="predicted"/>
<dbReference type="EMBL" id="JAOTOJ010000002">
    <property type="protein sequence ID" value="KAK9405289.1"/>
    <property type="molecule type" value="Genomic_DNA"/>
</dbReference>
<evidence type="ECO:0000256" key="1">
    <source>
        <dbReference type="SAM" id="SignalP"/>
    </source>
</evidence>
<organism evidence="2 3">
    <name type="scientific">Crotalus adamanteus</name>
    <name type="common">Eastern diamondback rattlesnake</name>
    <dbReference type="NCBI Taxonomy" id="8729"/>
    <lineage>
        <taxon>Eukaryota</taxon>
        <taxon>Metazoa</taxon>
        <taxon>Chordata</taxon>
        <taxon>Craniata</taxon>
        <taxon>Vertebrata</taxon>
        <taxon>Euteleostomi</taxon>
        <taxon>Lepidosauria</taxon>
        <taxon>Squamata</taxon>
        <taxon>Bifurcata</taxon>
        <taxon>Unidentata</taxon>
        <taxon>Episquamata</taxon>
        <taxon>Toxicofera</taxon>
        <taxon>Serpentes</taxon>
        <taxon>Colubroidea</taxon>
        <taxon>Viperidae</taxon>
        <taxon>Crotalinae</taxon>
        <taxon>Crotalus</taxon>
    </lineage>
</organism>
<feature type="chain" id="PRO_5043643034" evidence="1">
    <location>
        <begin position="23"/>
        <end position="63"/>
    </location>
</feature>
<accession>A0AAW1BT12</accession>
<feature type="signal peptide" evidence="1">
    <location>
        <begin position="1"/>
        <end position="22"/>
    </location>
</feature>
<gene>
    <name evidence="2" type="ORF">NXF25_004063</name>
</gene>
<reference evidence="2 3" key="1">
    <citation type="journal article" date="2024" name="Proc. Natl. Acad. Sci. U.S.A.">
        <title>The genetic regulatory architecture and epigenomic basis for age-related changes in rattlesnake venom.</title>
        <authorList>
            <person name="Hogan M.P."/>
            <person name="Holding M.L."/>
            <person name="Nystrom G.S."/>
            <person name="Colston T.J."/>
            <person name="Bartlett D.A."/>
            <person name="Mason A.J."/>
            <person name="Ellsworth S.A."/>
            <person name="Rautsaw R.M."/>
            <person name="Lawrence K.C."/>
            <person name="Strickland J.L."/>
            <person name="He B."/>
            <person name="Fraser P."/>
            <person name="Margres M.J."/>
            <person name="Gilbert D.M."/>
            <person name="Gibbs H.L."/>
            <person name="Parkinson C.L."/>
            <person name="Rokyta D.R."/>
        </authorList>
    </citation>
    <scope>NUCLEOTIDE SEQUENCE [LARGE SCALE GENOMIC DNA]</scope>
    <source>
        <strain evidence="2">DRR0105</strain>
    </source>
</reference>
<evidence type="ECO:0000313" key="2">
    <source>
        <dbReference type="EMBL" id="KAK9405289.1"/>
    </source>
</evidence>
<evidence type="ECO:0000313" key="3">
    <source>
        <dbReference type="Proteomes" id="UP001474421"/>
    </source>
</evidence>
<keyword evidence="1" id="KW-0732">Signal</keyword>
<comment type="caution">
    <text evidence="2">The sequence shown here is derived from an EMBL/GenBank/DDBJ whole genome shotgun (WGS) entry which is preliminary data.</text>
</comment>
<dbReference type="AlphaFoldDB" id="A0AAW1BT12"/>
<name>A0AAW1BT12_CROAD</name>